<accession>A0A1N6CVW2</accession>
<dbReference type="AlphaFoldDB" id="A0A1N6CVW2"/>
<feature type="region of interest" description="Disordered" evidence="1">
    <location>
        <begin position="94"/>
        <end position="118"/>
    </location>
</feature>
<sequence>MLNERKRAAAPIAKSINEVEASLNATMKHMGELMSNIANARMAPGTRMPLTAGMDASEKLLDAATGVTQTYRTVVEAHADLAQDQADIGLKAVSWGDNHECPPMGDAEEQPAPQLRAV</sequence>
<dbReference type="OrthoDB" id="7595070at2"/>
<keyword evidence="3" id="KW-1185">Reference proteome</keyword>
<organism evidence="2 3">
    <name type="scientific">Parasphingorhabdus marina DSM 22363</name>
    <dbReference type="NCBI Taxonomy" id="1123272"/>
    <lineage>
        <taxon>Bacteria</taxon>
        <taxon>Pseudomonadati</taxon>
        <taxon>Pseudomonadota</taxon>
        <taxon>Alphaproteobacteria</taxon>
        <taxon>Sphingomonadales</taxon>
        <taxon>Sphingomonadaceae</taxon>
        <taxon>Parasphingorhabdus</taxon>
    </lineage>
</organism>
<reference evidence="3" key="1">
    <citation type="submission" date="2016-11" db="EMBL/GenBank/DDBJ databases">
        <authorList>
            <person name="Varghese N."/>
            <person name="Submissions S."/>
        </authorList>
    </citation>
    <scope>NUCLEOTIDE SEQUENCE [LARGE SCALE GENOMIC DNA]</scope>
    <source>
        <strain evidence="3">DSM 22363</strain>
    </source>
</reference>
<dbReference type="RefSeq" id="WP_074204082.1">
    <property type="nucleotide sequence ID" value="NZ_FSQW01000001.1"/>
</dbReference>
<name>A0A1N6CVW2_9SPHN</name>
<evidence type="ECO:0000313" key="3">
    <source>
        <dbReference type="Proteomes" id="UP000185192"/>
    </source>
</evidence>
<gene>
    <name evidence="2" type="ORF">SAMN02745824_1114</name>
</gene>
<evidence type="ECO:0000256" key="1">
    <source>
        <dbReference type="SAM" id="MobiDB-lite"/>
    </source>
</evidence>
<evidence type="ECO:0000313" key="2">
    <source>
        <dbReference type="EMBL" id="SIN62691.1"/>
    </source>
</evidence>
<dbReference type="EMBL" id="FSQW01000001">
    <property type="protein sequence ID" value="SIN62691.1"/>
    <property type="molecule type" value="Genomic_DNA"/>
</dbReference>
<dbReference type="STRING" id="1123272.SAMN02745824_1114"/>
<dbReference type="Proteomes" id="UP000185192">
    <property type="component" value="Unassembled WGS sequence"/>
</dbReference>
<proteinExistence type="predicted"/>
<protein>
    <submittedName>
        <fullName evidence="2">Uncharacterized protein</fullName>
    </submittedName>
</protein>